<dbReference type="GO" id="GO:0005979">
    <property type="term" value="P:regulation of glycogen biosynthetic process"/>
    <property type="evidence" value="ECO:0007669"/>
    <property type="project" value="TreeGrafter"/>
</dbReference>
<dbReference type="Proteomes" id="UP000752171">
    <property type="component" value="Unassembled WGS sequence"/>
</dbReference>
<dbReference type="InterPro" id="IPR005036">
    <property type="entry name" value="CBM21_dom"/>
</dbReference>
<dbReference type="InterPro" id="IPR038175">
    <property type="entry name" value="CBM21_dom_sf"/>
</dbReference>
<dbReference type="Pfam" id="PF03370">
    <property type="entry name" value="CBM_21"/>
    <property type="match status" value="1"/>
</dbReference>
<name>A0A8T2LUB8_ASTMX</name>
<dbReference type="PROSITE" id="PS51159">
    <property type="entry name" value="CBM21"/>
    <property type="match status" value="1"/>
</dbReference>
<accession>A0A8T2LUB8</accession>
<feature type="region of interest" description="Disordered" evidence="1">
    <location>
        <begin position="68"/>
        <end position="98"/>
    </location>
</feature>
<protein>
    <submittedName>
        <fullName evidence="3">Protein phosphatase 1 regulatory subunit 3E-like</fullName>
    </submittedName>
</protein>
<dbReference type="Gene3D" id="2.60.40.2440">
    <property type="entry name" value="Carbohydrate binding type-21 domain"/>
    <property type="match status" value="1"/>
</dbReference>
<gene>
    <name evidence="3" type="primary">PPP1R3D</name>
    <name evidence="3" type="ORF">AMEX_G12017</name>
</gene>
<dbReference type="PANTHER" id="PTHR12307">
    <property type="entry name" value="PROTEIN PHOSPHATASE 1 REGULATORY SUBUNIT"/>
    <property type="match status" value="1"/>
</dbReference>
<dbReference type="GO" id="GO:0000164">
    <property type="term" value="C:protein phosphatase type 1 complex"/>
    <property type="evidence" value="ECO:0007669"/>
    <property type="project" value="TreeGrafter"/>
</dbReference>
<evidence type="ECO:0000256" key="1">
    <source>
        <dbReference type="SAM" id="MobiDB-lite"/>
    </source>
</evidence>
<dbReference type="EMBL" id="JAICCE010000009">
    <property type="protein sequence ID" value="KAG9272936.1"/>
    <property type="molecule type" value="Genomic_DNA"/>
</dbReference>
<dbReference type="CDD" id="cd22255">
    <property type="entry name" value="PBD_PPP1R3A"/>
    <property type="match status" value="1"/>
</dbReference>
<dbReference type="GO" id="GO:2001069">
    <property type="term" value="F:glycogen binding"/>
    <property type="evidence" value="ECO:0007669"/>
    <property type="project" value="TreeGrafter"/>
</dbReference>
<sequence>MEAESACAAAVMLPPKNCIPRNYSCIAGLFGSLATTQKMEEDGEKAEGEEEEVTVNGECHPPEIRVVDERPRGRESFLKPPPQSPTQRRRCKSLPSPAERARLEIARSRSPTSQKKVRFADSLGLELISVKHFDDADEPEIPERVTDRFRKARAMHLNTLGVPGASAQSVFMEVLFSNPCASPSFMQRVRDLRVSLERVDADEFCLSGLVRVLNMAFEKSVTLRYTINNWATFVDAPASYVPESSDGITDKFCFKIVTPMFLEAGGTLQFAVKYRVDGQEFWDNNGGSNYRVKRHRFKISPPREWENGWIHFI</sequence>
<dbReference type="GO" id="GO:0008157">
    <property type="term" value="F:protein phosphatase 1 binding"/>
    <property type="evidence" value="ECO:0007669"/>
    <property type="project" value="TreeGrafter"/>
</dbReference>
<dbReference type="InterPro" id="IPR050782">
    <property type="entry name" value="PP1_regulatory_subunit_3"/>
</dbReference>
<evidence type="ECO:0000313" key="4">
    <source>
        <dbReference type="Proteomes" id="UP000752171"/>
    </source>
</evidence>
<feature type="domain" description="CBM21" evidence="2">
    <location>
        <begin position="186"/>
        <end position="293"/>
    </location>
</feature>
<organism evidence="3 4">
    <name type="scientific">Astyanax mexicanus</name>
    <name type="common">Blind cave fish</name>
    <name type="synonym">Astyanax fasciatus mexicanus</name>
    <dbReference type="NCBI Taxonomy" id="7994"/>
    <lineage>
        <taxon>Eukaryota</taxon>
        <taxon>Metazoa</taxon>
        <taxon>Chordata</taxon>
        <taxon>Craniata</taxon>
        <taxon>Vertebrata</taxon>
        <taxon>Euteleostomi</taxon>
        <taxon>Actinopterygii</taxon>
        <taxon>Neopterygii</taxon>
        <taxon>Teleostei</taxon>
        <taxon>Ostariophysi</taxon>
        <taxon>Characiformes</taxon>
        <taxon>Characoidei</taxon>
        <taxon>Acestrorhamphidae</taxon>
        <taxon>Acestrorhamphinae</taxon>
        <taxon>Astyanax</taxon>
    </lineage>
</organism>
<evidence type="ECO:0000259" key="2">
    <source>
        <dbReference type="PROSITE" id="PS51159"/>
    </source>
</evidence>
<reference evidence="3 4" key="1">
    <citation type="submission" date="2021-07" db="EMBL/GenBank/DDBJ databases">
        <authorList>
            <person name="Imarazene B."/>
            <person name="Zahm M."/>
            <person name="Klopp C."/>
            <person name="Cabau C."/>
            <person name="Beille S."/>
            <person name="Jouanno E."/>
            <person name="Castinel A."/>
            <person name="Lluch J."/>
            <person name="Gil L."/>
            <person name="Kuchtly C."/>
            <person name="Lopez Roques C."/>
            <person name="Donnadieu C."/>
            <person name="Parrinello H."/>
            <person name="Journot L."/>
            <person name="Du K."/>
            <person name="Schartl M."/>
            <person name="Retaux S."/>
            <person name="Guiguen Y."/>
        </authorList>
    </citation>
    <scope>NUCLEOTIDE SEQUENCE [LARGE SCALE GENOMIC DNA]</scope>
    <source>
        <strain evidence="3">Pach_M1</strain>
        <tissue evidence="3">Testis</tissue>
    </source>
</reference>
<evidence type="ECO:0000313" key="3">
    <source>
        <dbReference type="EMBL" id="KAG9272936.1"/>
    </source>
</evidence>
<dbReference type="AlphaFoldDB" id="A0A8T2LUB8"/>
<feature type="compositionally biased region" description="Basic and acidic residues" evidence="1">
    <location>
        <begin position="68"/>
        <end position="77"/>
    </location>
</feature>
<proteinExistence type="predicted"/>
<comment type="caution">
    <text evidence="3">The sequence shown here is derived from an EMBL/GenBank/DDBJ whole genome shotgun (WGS) entry which is preliminary data.</text>
</comment>
<dbReference type="PANTHER" id="PTHR12307:SF55">
    <property type="entry name" value="PROTEIN PHOSPHATASE 1 REGULATORY SUBUNIT 3E"/>
    <property type="match status" value="1"/>
</dbReference>